<feature type="region of interest" description="Disordered" evidence="1">
    <location>
        <begin position="76"/>
        <end position="99"/>
    </location>
</feature>
<protein>
    <submittedName>
        <fullName evidence="2">Uncharacterized protein</fullName>
    </submittedName>
</protein>
<keyword evidence="3" id="KW-1185">Reference proteome</keyword>
<accession>A0ABM7M9L9</accession>
<feature type="compositionally biased region" description="Polar residues" evidence="1">
    <location>
        <begin position="1"/>
        <end position="24"/>
    </location>
</feature>
<dbReference type="RefSeq" id="WP_189335490.1">
    <property type="nucleotide sequence ID" value="NZ_AP023356.1"/>
</dbReference>
<organism evidence="2 3">
    <name type="scientific">Actinoplanes ianthinogenes</name>
    <dbReference type="NCBI Taxonomy" id="122358"/>
    <lineage>
        <taxon>Bacteria</taxon>
        <taxon>Bacillati</taxon>
        <taxon>Actinomycetota</taxon>
        <taxon>Actinomycetes</taxon>
        <taxon>Micromonosporales</taxon>
        <taxon>Micromonosporaceae</taxon>
        <taxon>Actinoplanes</taxon>
    </lineage>
</organism>
<gene>
    <name evidence="2" type="ORF">Aiant_90060</name>
</gene>
<dbReference type="Proteomes" id="UP000676967">
    <property type="component" value="Chromosome"/>
</dbReference>
<evidence type="ECO:0000256" key="1">
    <source>
        <dbReference type="SAM" id="MobiDB-lite"/>
    </source>
</evidence>
<feature type="region of interest" description="Disordered" evidence="1">
    <location>
        <begin position="1"/>
        <end position="57"/>
    </location>
</feature>
<dbReference type="EMBL" id="AP023356">
    <property type="protein sequence ID" value="BCJ48349.1"/>
    <property type="molecule type" value="Genomic_DNA"/>
</dbReference>
<sequence length="485" mass="53768">MSGPNSSGIKRGTNPESTTTSTKNAPKKQRTDSGKPLMQRSITSYLVKKQPDSTEPITRVEPARRGSITSYFPVQQQKPATPENLPTLIKGGKPGTAEGGAERTRLLVKYQIPDFELHLSERSATFVDATGQPVVTLLTELRNRLEQTSPLLRQKIDQVLATVQKEQAANQQNPANEPSCTRTAQALRDLMTQTQVADLAGLLDLSTVKPMPEQNVEMKIEVPAHLRSNPVLRQRFRSEVERQWRNQQEAVNDLTLQNWLIRTDLFKHSQAGNVDWSDLGERPDYYVNRVNEFLINRLEAEGTASGSKDLGYKEALQNLKNARGKPGQIRKLLAGSVTSSLNQYYGGRSNTQTAWARAHAEDFDRLLEEHSGPGGMWEGLAVTTKNLQPLHNPDQVFGGNRDMPADPADMLTCVGLGIANEAIGAALGLAPKAGGLSTAVALRERMTQQFGPELWPLQKMNFRFNLKFADTDAYRRDAGSTRNRF</sequence>
<name>A0ABM7M9L9_9ACTN</name>
<reference evidence="2 3" key="1">
    <citation type="submission" date="2020-08" db="EMBL/GenBank/DDBJ databases">
        <title>Whole genome shotgun sequence of Actinoplanes ianthinogenes NBRC 13996.</title>
        <authorList>
            <person name="Komaki H."/>
            <person name="Tamura T."/>
        </authorList>
    </citation>
    <scope>NUCLEOTIDE SEQUENCE [LARGE SCALE GENOMIC DNA]</scope>
    <source>
        <strain evidence="2 3">NBRC 13996</strain>
    </source>
</reference>
<evidence type="ECO:0000313" key="3">
    <source>
        <dbReference type="Proteomes" id="UP000676967"/>
    </source>
</evidence>
<proteinExistence type="predicted"/>
<evidence type="ECO:0000313" key="2">
    <source>
        <dbReference type="EMBL" id="BCJ48349.1"/>
    </source>
</evidence>